<keyword evidence="2" id="KW-1003">Cell membrane</keyword>
<evidence type="ECO:0000313" key="10">
    <source>
        <dbReference type="EMBL" id="TWI90212.1"/>
    </source>
</evidence>
<evidence type="ECO:0000256" key="1">
    <source>
        <dbReference type="ARBA" id="ARBA00004429"/>
    </source>
</evidence>
<dbReference type="GO" id="GO:0007165">
    <property type="term" value="P:signal transduction"/>
    <property type="evidence" value="ECO:0007669"/>
    <property type="project" value="UniProtKB-KW"/>
</dbReference>
<dbReference type="PANTHER" id="PTHR32089">
    <property type="entry name" value="METHYL-ACCEPTING CHEMOTAXIS PROTEIN MCPB"/>
    <property type="match status" value="1"/>
</dbReference>
<evidence type="ECO:0000259" key="8">
    <source>
        <dbReference type="PROSITE" id="PS50192"/>
    </source>
</evidence>
<dbReference type="Pfam" id="PF08376">
    <property type="entry name" value="NIT"/>
    <property type="match status" value="1"/>
</dbReference>
<dbReference type="OrthoDB" id="5349256at2"/>
<dbReference type="Pfam" id="PF00015">
    <property type="entry name" value="MCPsignal"/>
    <property type="match status" value="1"/>
</dbReference>
<reference evidence="10 11" key="1">
    <citation type="submission" date="2019-07" db="EMBL/GenBank/DDBJ databases">
        <title>Genomic Encyclopedia of Archaeal and Bacterial Type Strains, Phase II (KMG-II): from individual species to whole genera.</title>
        <authorList>
            <person name="Goeker M."/>
        </authorList>
    </citation>
    <scope>NUCLEOTIDE SEQUENCE [LARGE SCALE GENOMIC DNA]</scope>
    <source>
        <strain evidence="10 11">ATCC BAA-252</strain>
    </source>
</reference>
<feature type="domain" description="HAMP" evidence="9">
    <location>
        <begin position="333"/>
        <end position="386"/>
    </location>
</feature>
<sequence>MKRIKLQIALLATIPMIAVIAFASFSVYVRSIELSKHAFLRPLTQVAENAGNLVHELQKERGISVGLVKSDYNTGNRQTLLTQRPKTDAALQTFTGYLAGLDLNDAHLQSELEHISTRLEKVSGFRSAVDGKAFTAGDIVKNYTAEIEELIHLIGLAVEASPSQAVTVEMFPYLTIVEAMEAGGLERAQGASLLNEFNASGEVNFNTYKAFMTQFGGERAFLKEFDAIATAEQRSLFDATVTDADVAKTLDWRQQIQNLPATQDAGGLEGVAWFAQATKRLNLMKEVSDNFIIRAEAAAATDAARLNTEIWTLGMLAFLVVAGTIGISTFQVWRISYILGHQRDSIEELAEGSLDTAIDYTDRPDEIGDIARATEVFRGNMLRQRELEAAEEKNRATIKRRRQQLEDAIQTFEATVAEVQKTLEVETDAVGNAASEMISIAHEADRQALSAASATEEATTNVQSVASAAAQLSASINEISRQADVATETASLAADTAQSTDRDVAALADAADSIGEVIEMIRAIAEQTNLLALNATIEAARAGEAGKGFAVVAAEVKELSTQTAKATDQIGTQIGDIQGSTKKAVESIRSIVERIEEVQSISGAIAAAVEQQNAATSEITQSITYASDGATAASGNVANVSGSIEQARQQSEGMGATAGQLATVAGELSGAIKTFLESVRDNRAA</sequence>
<dbReference type="AlphaFoldDB" id="A0A562T9I4"/>
<comment type="similarity">
    <text evidence="4">Belongs to the methyl-accepting chemotaxis (MCP) protein family.</text>
</comment>
<dbReference type="InterPro" id="IPR000727">
    <property type="entry name" value="T_SNARE_dom"/>
</dbReference>
<dbReference type="RefSeq" id="WP_145341239.1">
    <property type="nucleotide sequence ID" value="NZ_SMLY01000086.1"/>
</dbReference>
<dbReference type="SUPFAM" id="SSF58104">
    <property type="entry name" value="Methyl-accepting chemotaxis protein (MCP) signaling domain"/>
    <property type="match status" value="1"/>
</dbReference>
<feature type="domain" description="T-SNARE coiled-coil homology" evidence="8">
    <location>
        <begin position="578"/>
        <end position="640"/>
    </location>
</feature>
<protein>
    <submittedName>
        <fullName evidence="10">Methyl-accepting chemotaxis protein</fullName>
    </submittedName>
</protein>
<dbReference type="PROSITE" id="PS50885">
    <property type="entry name" value="HAMP"/>
    <property type="match status" value="1"/>
</dbReference>
<keyword evidence="3 5" id="KW-0807">Transducer</keyword>
<dbReference type="Proteomes" id="UP000320593">
    <property type="component" value="Unassembled WGS sequence"/>
</dbReference>
<dbReference type="InterPro" id="IPR003660">
    <property type="entry name" value="HAMP_dom"/>
</dbReference>
<dbReference type="SMART" id="SM00304">
    <property type="entry name" value="HAMP"/>
    <property type="match status" value="1"/>
</dbReference>
<evidence type="ECO:0000313" key="11">
    <source>
        <dbReference type="Proteomes" id="UP000320593"/>
    </source>
</evidence>
<dbReference type="InterPro" id="IPR004089">
    <property type="entry name" value="MCPsignal_dom"/>
</dbReference>
<evidence type="ECO:0000256" key="3">
    <source>
        <dbReference type="ARBA" id="ARBA00023224"/>
    </source>
</evidence>
<dbReference type="PROSITE" id="PS50111">
    <property type="entry name" value="CHEMOTAXIS_TRANSDUC_2"/>
    <property type="match status" value="1"/>
</dbReference>
<organism evidence="10 11">
    <name type="scientific">Roseibium hamelinense</name>
    <dbReference type="NCBI Taxonomy" id="150831"/>
    <lineage>
        <taxon>Bacteria</taxon>
        <taxon>Pseudomonadati</taxon>
        <taxon>Pseudomonadota</taxon>
        <taxon>Alphaproteobacteria</taxon>
        <taxon>Hyphomicrobiales</taxon>
        <taxon>Stappiaceae</taxon>
        <taxon>Roseibium</taxon>
    </lineage>
</organism>
<evidence type="ECO:0000256" key="5">
    <source>
        <dbReference type="PROSITE-ProRule" id="PRU00284"/>
    </source>
</evidence>
<keyword evidence="2" id="KW-0472">Membrane</keyword>
<accession>A0A562T9I4</accession>
<keyword evidence="2" id="KW-0997">Cell inner membrane</keyword>
<dbReference type="GO" id="GO:0005886">
    <property type="term" value="C:plasma membrane"/>
    <property type="evidence" value="ECO:0007669"/>
    <property type="project" value="UniProtKB-SubCell"/>
</dbReference>
<comment type="subcellular location">
    <subcellularLocation>
        <location evidence="1">Cell inner membrane</location>
        <topology evidence="1">Multi-pass membrane protein</topology>
    </subcellularLocation>
</comment>
<evidence type="ECO:0000256" key="6">
    <source>
        <dbReference type="SAM" id="Coils"/>
    </source>
</evidence>
<dbReference type="PANTHER" id="PTHR32089:SF112">
    <property type="entry name" value="LYSOZYME-LIKE PROTEIN-RELATED"/>
    <property type="match status" value="1"/>
</dbReference>
<proteinExistence type="inferred from homology"/>
<keyword evidence="11" id="KW-1185">Reference proteome</keyword>
<keyword evidence="6" id="KW-0175">Coiled coil</keyword>
<feature type="coiled-coil region" evidence="6">
    <location>
        <begin position="387"/>
        <end position="422"/>
    </location>
</feature>
<feature type="domain" description="Methyl-accepting transducer" evidence="7">
    <location>
        <begin position="426"/>
        <end position="662"/>
    </location>
</feature>
<evidence type="ECO:0000256" key="4">
    <source>
        <dbReference type="ARBA" id="ARBA00029447"/>
    </source>
</evidence>
<comment type="caution">
    <text evidence="10">The sequence shown here is derived from an EMBL/GenBank/DDBJ whole genome shotgun (WGS) entry which is preliminary data.</text>
</comment>
<dbReference type="Gene3D" id="1.10.8.500">
    <property type="entry name" value="HAMP domain in histidine kinase"/>
    <property type="match status" value="1"/>
</dbReference>
<dbReference type="PROSITE" id="PS50192">
    <property type="entry name" value="T_SNARE"/>
    <property type="match status" value="1"/>
</dbReference>
<evidence type="ECO:0000259" key="7">
    <source>
        <dbReference type="PROSITE" id="PS50111"/>
    </source>
</evidence>
<dbReference type="EMBL" id="VLLF01000002">
    <property type="protein sequence ID" value="TWI90212.1"/>
    <property type="molecule type" value="Genomic_DNA"/>
</dbReference>
<dbReference type="InterPro" id="IPR013587">
    <property type="entry name" value="Nitrate/nitrite_sensing"/>
</dbReference>
<gene>
    <name evidence="10" type="ORF">JM93_01190</name>
</gene>
<dbReference type="Gene3D" id="1.10.287.950">
    <property type="entry name" value="Methyl-accepting chemotaxis protein"/>
    <property type="match status" value="1"/>
</dbReference>
<dbReference type="SMART" id="SM00283">
    <property type="entry name" value="MA"/>
    <property type="match status" value="1"/>
</dbReference>
<evidence type="ECO:0000259" key="9">
    <source>
        <dbReference type="PROSITE" id="PS50885"/>
    </source>
</evidence>
<evidence type="ECO:0000256" key="2">
    <source>
        <dbReference type="ARBA" id="ARBA00022519"/>
    </source>
</evidence>
<name>A0A562T9I4_9HYPH</name>